<dbReference type="AlphaFoldDB" id="A0A430AP58"/>
<reference evidence="1 2" key="1">
    <citation type="submission" date="2017-05" db="EMBL/GenBank/DDBJ databases">
        <title>Vagococcus spp. assemblies.</title>
        <authorList>
            <person name="Gulvik C.A."/>
        </authorList>
    </citation>
    <scope>NUCLEOTIDE SEQUENCE [LARGE SCALE GENOMIC DNA]</scope>
    <source>
        <strain evidence="1 2">CCUG 51432</strain>
    </source>
</reference>
<evidence type="ECO:0000313" key="2">
    <source>
        <dbReference type="Proteomes" id="UP000287605"/>
    </source>
</evidence>
<dbReference type="EMBL" id="NGKA01000018">
    <property type="protein sequence ID" value="RSU09846.1"/>
    <property type="molecule type" value="Genomic_DNA"/>
</dbReference>
<dbReference type="Proteomes" id="UP000287605">
    <property type="component" value="Unassembled WGS sequence"/>
</dbReference>
<protein>
    <submittedName>
        <fullName evidence="1">Uncharacterized protein</fullName>
    </submittedName>
</protein>
<comment type="caution">
    <text evidence="1">The sequence shown here is derived from an EMBL/GenBank/DDBJ whole genome shotgun (WGS) entry which is preliminary data.</text>
</comment>
<proteinExistence type="predicted"/>
<accession>A0A430AP58</accession>
<organism evidence="1 2">
    <name type="scientific">Vagococcus elongatus</name>
    <dbReference type="NCBI Taxonomy" id="180344"/>
    <lineage>
        <taxon>Bacteria</taxon>
        <taxon>Bacillati</taxon>
        <taxon>Bacillota</taxon>
        <taxon>Bacilli</taxon>
        <taxon>Lactobacillales</taxon>
        <taxon>Enterococcaceae</taxon>
        <taxon>Vagococcus</taxon>
    </lineage>
</organism>
<gene>
    <name evidence="1" type="ORF">CBF29_10775</name>
</gene>
<keyword evidence="2" id="KW-1185">Reference proteome</keyword>
<name>A0A430AP58_9ENTE</name>
<evidence type="ECO:0000313" key="1">
    <source>
        <dbReference type="EMBL" id="RSU09846.1"/>
    </source>
</evidence>
<sequence length="67" mass="7624">MDNEENKCWQGSERIYQTVVIDYSPKADKMAQAIVKKANEMHDKGFILVTMSITNSAKAILVFKQSE</sequence>